<dbReference type="OrthoDB" id="7457040at2759"/>
<dbReference type="Pfam" id="PF00561">
    <property type="entry name" value="Abhydrolase_1"/>
    <property type="match status" value="1"/>
</dbReference>
<dbReference type="GO" id="GO:0042171">
    <property type="term" value="F:lysophosphatidic acid acyltransferase activity"/>
    <property type="evidence" value="ECO:0007669"/>
    <property type="project" value="TreeGrafter"/>
</dbReference>
<evidence type="ECO:0000313" key="3">
    <source>
        <dbReference type="Proteomes" id="UP000019375"/>
    </source>
</evidence>
<dbReference type="InterPro" id="IPR029058">
    <property type="entry name" value="AB_hydrolase_fold"/>
</dbReference>
<gene>
    <name evidence="2" type="ORF">BN860_03048g</name>
</gene>
<name>A0A8J2T9M0_ZYGB2</name>
<dbReference type="AlphaFoldDB" id="A0A8J2T9M0"/>
<dbReference type="GO" id="GO:0004623">
    <property type="term" value="F:phospholipase A2 activity"/>
    <property type="evidence" value="ECO:0007669"/>
    <property type="project" value="TreeGrafter"/>
</dbReference>
<dbReference type="GO" id="GO:0035965">
    <property type="term" value="P:cardiolipin acyl-chain remodeling"/>
    <property type="evidence" value="ECO:0007669"/>
    <property type="project" value="TreeGrafter"/>
</dbReference>
<organism evidence="2 3">
    <name type="scientific">Zygosaccharomyces bailii (strain CLIB 213 / ATCC 58445 / CBS 680 / BCRC 21525 / NBRC 1098 / NCYC 1416 / NRRL Y-2227)</name>
    <dbReference type="NCBI Taxonomy" id="1333698"/>
    <lineage>
        <taxon>Eukaryota</taxon>
        <taxon>Fungi</taxon>
        <taxon>Dikarya</taxon>
        <taxon>Ascomycota</taxon>
        <taxon>Saccharomycotina</taxon>
        <taxon>Saccharomycetes</taxon>
        <taxon>Saccharomycetales</taxon>
        <taxon>Saccharomycetaceae</taxon>
        <taxon>Zygosaccharomyces</taxon>
    </lineage>
</organism>
<accession>A0A8J2T9M0</accession>
<dbReference type="Proteomes" id="UP000019375">
    <property type="component" value="Unassembled WGS sequence"/>
</dbReference>
<keyword evidence="3" id="KW-1185">Reference proteome</keyword>
<dbReference type="GO" id="GO:0005743">
    <property type="term" value="C:mitochondrial inner membrane"/>
    <property type="evidence" value="ECO:0007669"/>
    <property type="project" value="TreeGrafter"/>
</dbReference>
<dbReference type="InterPro" id="IPR000073">
    <property type="entry name" value="AB_hydrolase_1"/>
</dbReference>
<evidence type="ECO:0000259" key="1">
    <source>
        <dbReference type="Pfam" id="PF00561"/>
    </source>
</evidence>
<sequence length="431" mass="49483">MLGSSRTSIFYKGFATTSFVRASGGSIGRRIAWRLVASGQDRIVRKKAKGAFRMWITDWINQKDVTSELKEFQDEIMSHVKVAGSKEDTMIGGVLNQWHFHNPAAAVVKTPTLLIHGYAASSMAYYRTFEGLNRQIRDLYAIDLPSNGLSKELPLKLEGKEPVYLKFEVSKGDNKFKITQTIDAEHCKSVVKQYEDYYLDSIEYWRKQNGIEKFNLVGHSFGGYIAFKYSIKYPNAVKKLGLISPLGIESNMYSVNNKWTIDNSYEMDLTDPSSYLYGKHWEVPKFIFERQTDLLRWMGPVGAKLCWNYVSNAYSKLPTMEYKNYVFEFLYGKGGIPRTARKVFTGLFTRNLLARDPIMDSIDQLGAEKLLLLYGDHDWMNSYAGYRMVEILNDRRRSKYASYAEIPNAGHNLFLDNPDSFNDSLIDFLAE</sequence>
<dbReference type="PANTHER" id="PTHR42886:SF23">
    <property type="entry name" value="1-ACYLGLYCEROL-3-PHOSPHATE O-ACYLTRANSFERASE ICT1-RELATED"/>
    <property type="match status" value="1"/>
</dbReference>
<proteinExistence type="predicted"/>
<dbReference type="SUPFAM" id="SSF53474">
    <property type="entry name" value="alpha/beta-Hydrolases"/>
    <property type="match status" value="1"/>
</dbReference>
<protein>
    <submittedName>
        <fullName evidence="2">ZYBA0S07-03048g1_1</fullName>
    </submittedName>
</protein>
<dbReference type="GO" id="GO:0055088">
    <property type="term" value="P:lipid homeostasis"/>
    <property type="evidence" value="ECO:0007669"/>
    <property type="project" value="TreeGrafter"/>
</dbReference>
<evidence type="ECO:0000313" key="2">
    <source>
        <dbReference type="EMBL" id="CDF90526.1"/>
    </source>
</evidence>
<dbReference type="PANTHER" id="PTHR42886">
    <property type="entry name" value="RE40534P-RELATED"/>
    <property type="match status" value="1"/>
</dbReference>
<reference evidence="3" key="1">
    <citation type="journal article" date="2013" name="Genome Announc.">
        <title>Genome sequence of the food spoilage yeast Zygosaccharomyces bailii CLIB 213(T).</title>
        <authorList>
            <person name="Galeote V."/>
            <person name="Bigey F."/>
            <person name="Devillers H."/>
            <person name="Neuveglise C."/>
            <person name="Dequin S."/>
        </authorList>
    </citation>
    <scope>NUCLEOTIDE SEQUENCE [LARGE SCALE GENOMIC DNA]</scope>
    <source>
        <strain evidence="3">CLIB 213 / ATCC 58445 / CBS 680 / CCRC 21525 / NBRC 1098 / NCYC 1416 / NRRL Y-2227</strain>
    </source>
</reference>
<dbReference type="GO" id="GO:0006654">
    <property type="term" value="P:phosphatidic acid biosynthetic process"/>
    <property type="evidence" value="ECO:0007669"/>
    <property type="project" value="TreeGrafter"/>
</dbReference>
<feature type="domain" description="AB hydrolase-1" evidence="1">
    <location>
        <begin position="113"/>
        <end position="418"/>
    </location>
</feature>
<dbReference type="EMBL" id="HG316460">
    <property type="protein sequence ID" value="CDF90526.1"/>
    <property type="molecule type" value="Genomic_DNA"/>
</dbReference>
<dbReference type="Gene3D" id="3.40.50.1820">
    <property type="entry name" value="alpha/beta hydrolase"/>
    <property type="match status" value="1"/>
</dbReference>